<evidence type="ECO:0000256" key="5">
    <source>
        <dbReference type="SAM" id="MobiDB-lite"/>
    </source>
</evidence>
<gene>
    <name evidence="6" type="ORF">DdX_02573</name>
</gene>
<evidence type="ECO:0000256" key="1">
    <source>
        <dbReference type="ARBA" id="ARBA00004514"/>
    </source>
</evidence>
<feature type="region of interest" description="Disordered" evidence="5">
    <location>
        <begin position="328"/>
        <end position="376"/>
    </location>
</feature>
<feature type="compositionally biased region" description="Basic and acidic residues" evidence="5">
    <location>
        <begin position="366"/>
        <end position="376"/>
    </location>
</feature>
<dbReference type="PANTHER" id="PTHR12875">
    <property type="entry name" value="GOLGI TO ER TRAFFIC PROTEIN 4 HOMOLOG"/>
    <property type="match status" value="1"/>
</dbReference>
<dbReference type="InterPro" id="IPR011990">
    <property type="entry name" value="TPR-like_helical_dom_sf"/>
</dbReference>
<proteinExistence type="inferred from homology"/>
<feature type="compositionally biased region" description="Polar residues" evidence="5">
    <location>
        <begin position="350"/>
        <end position="365"/>
    </location>
</feature>
<protein>
    <submittedName>
        <fullName evidence="6">Golgi to ER traffic protein 4 like protein</fullName>
    </submittedName>
</protein>
<keyword evidence="3" id="KW-0813">Transport</keyword>
<evidence type="ECO:0000313" key="6">
    <source>
        <dbReference type="EMBL" id="KAI1725887.1"/>
    </source>
</evidence>
<evidence type="ECO:0000256" key="3">
    <source>
        <dbReference type="ARBA" id="ARBA00022448"/>
    </source>
</evidence>
<sequence length="376" mass="42719">MIDKADKLIKRAHAELSDKNYYEAHQIARTVYYRLVDSQQYEKLLDFLYSMSLLFINAKEYNISLDLAELYVDTLHKSRTPVHEKELNRFAQMFSLLPSKFDTDDSSTAAVAVTDRRNNLLNKAVNWSIEVADIPSAKLRGHPGLHLKLARIFKIEGNYEAARMHYPVANSPEEFAEFLVDYQQKMSVEIDTLIVQTVFQILCYKKLKSAIIVFQKYTSGHPDIGPKTPYDFELINFVWLMLRSIAQRNLAYFTELVETYQQVLARDSNYFSYLDKIGQLYLSLPPASNCQNRSQGGFLGNLLKEFIGQKPSAPEIVDENEEFDEALASDPFVVGPLPPGVLSEQDVDMSASTSGTPSPSKSAQLSEKHEADMDLD</sequence>
<dbReference type="PANTHER" id="PTHR12875:SF0">
    <property type="entry name" value="GOLGI TO ER TRAFFIC PROTEIN 4 HOMOLOG"/>
    <property type="match status" value="1"/>
</dbReference>
<evidence type="ECO:0000256" key="2">
    <source>
        <dbReference type="ARBA" id="ARBA00005351"/>
    </source>
</evidence>
<evidence type="ECO:0000256" key="4">
    <source>
        <dbReference type="ARBA" id="ARBA00022490"/>
    </source>
</evidence>
<dbReference type="GO" id="GO:0071818">
    <property type="term" value="C:BAT3 complex"/>
    <property type="evidence" value="ECO:0007669"/>
    <property type="project" value="TreeGrafter"/>
</dbReference>
<organism evidence="6 7">
    <name type="scientific">Ditylenchus destructor</name>
    <dbReference type="NCBI Taxonomy" id="166010"/>
    <lineage>
        <taxon>Eukaryota</taxon>
        <taxon>Metazoa</taxon>
        <taxon>Ecdysozoa</taxon>
        <taxon>Nematoda</taxon>
        <taxon>Chromadorea</taxon>
        <taxon>Rhabditida</taxon>
        <taxon>Tylenchina</taxon>
        <taxon>Tylenchomorpha</taxon>
        <taxon>Sphaerularioidea</taxon>
        <taxon>Anguinidae</taxon>
        <taxon>Anguininae</taxon>
        <taxon>Ditylenchus</taxon>
    </lineage>
</organism>
<keyword evidence="4" id="KW-0963">Cytoplasm</keyword>
<evidence type="ECO:0000313" key="7">
    <source>
        <dbReference type="Proteomes" id="UP001201812"/>
    </source>
</evidence>
<dbReference type="Pfam" id="PF04190">
    <property type="entry name" value="GET4"/>
    <property type="match status" value="1"/>
</dbReference>
<dbReference type="EMBL" id="JAKKPZ010000002">
    <property type="protein sequence ID" value="KAI1725887.1"/>
    <property type="molecule type" value="Genomic_DNA"/>
</dbReference>
<accession>A0AAD4NHW1</accession>
<dbReference type="SUPFAM" id="SSF48452">
    <property type="entry name" value="TPR-like"/>
    <property type="match status" value="1"/>
</dbReference>
<dbReference type="GO" id="GO:0045048">
    <property type="term" value="P:protein insertion into ER membrane"/>
    <property type="evidence" value="ECO:0007669"/>
    <property type="project" value="InterPro"/>
</dbReference>
<dbReference type="AlphaFoldDB" id="A0AAD4NHW1"/>
<reference evidence="6" key="1">
    <citation type="submission" date="2022-01" db="EMBL/GenBank/DDBJ databases">
        <title>Genome Sequence Resource for Two Populations of Ditylenchus destructor, the Migratory Endoparasitic Phytonematode.</title>
        <authorList>
            <person name="Zhang H."/>
            <person name="Lin R."/>
            <person name="Xie B."/>
        </authorList>
    </citation>
    <scope>NUCLEOTIDE SEQUENCE</scope>
    <source>
        <strain evidence="6">BazhouSP</strain>
    </source>
</reference>
<comment type="caution">
    <text evidence="6">The sequence shown here is derived from an EMBL/GenBank/DDBJ whole genome shotgun (WGS) entry which is preliminary data.</text>
</comment>
<dbReference type="Proteomes" id="UP001201812">
    <property type="component" value="Unassembled WGS sequence"/>
</dbReference>
<comment type="similarity">
    <text evidence="2">Belongs to the GET4 family.</text>
</comment>
<dbReference type="Gene3D" id="1.25.40.10">
    <property type="entry name" value="Tetratricopeptide repeat domain"/>
    <property type="match status" value="1"/>
</dbReference>
<name>A0AAD4NHW1_9BILA</name>
<keyword evidence="7" id="KW-1185">Reference proteome</keyword>
<dbReference type="FunFam" id="1.25.40.10:FF:000060">
    <property type="entry name" value="Golgi to ER traffic protein 4 homolog"/>
    <property type="match status" value="1"/>
</dbReference>
<dbReference type="InterPro" id="IPR007317">
    <property type="entry name" value="GET4"/>
</dbReference>
<comment type="subcellular location">
    <subcellularLocation>
        <location evidence="1">Cytoplasm</location>
        <location evidence="1">Cytosol</location>
    </subcellularLocation>
</comment>